<feature type="transmembrane region" description="Helical" evidence="1">
    <location>
        <begin position="6"/>
        <end position="28"/>
    </location>
</feature>
<organism evidence="2 3">
    <name type="scientific">Ladona fulva</name>
    <name type="common">Scarce chaser dragonfly</name>
    <name type="synonym">Libellula fulva</name>
    <dbReference type="NCBI Taxonomy" id="123851"/>
    <lineage>
        <taxon>Eukaryota</taxon>
        <taxon>Metazoa</taxon>
        <taxon>Ecdysozoa</taxon>
        <taxon>Arthropoda</taxon>
        <taxon>Hexapoda</taxon>
        <taxon>Insecta</taxon>
        <taxon>Pterygota</taxon>
        <taxon>Palaeoptera</taxon>
        <taxon>Odonata</taxon>
        <taxon>Epiprocta</taxon>
        <taxon>Anisoptera</taxon>
        <taxon>Libelluloidea</taxon>
        <taxon>Libellulidae</taxon>
        <taxon>Ladona</taxon>
    </lineage>
</organism>
<keyword evidence="1" id="KW-0472">Membrane</keyword>
<dbReference type="OrthoDB" id="5818871at2759"/>
<accession>A0A8K0KHU1</accession>
<dbReference type="Proteomes" id="UP000792457">
    <property type="component" value="Unassembled WGS sequence"/>
</dbReference>
<sequence length="161" mass="17596">MQFFYSAVFTVFVLVKYLVPTWTILCVFRPLEEGCGPHNPENALSSPSYDATCPSPVNQPPIKGCHAYRRMVLPENSRSGDMCDGVLNDHPHQQSAFFNPPLMSDDVDGVPPVCKAVRGLSTISEEASPSIVEGIPRPGGEKIMLISNGAEVSWQNQSDKC</sequence>
<keyword evidence="3" id="KW-1185">Reference proteome</keyword>
<evidence type="ECO:0000313" key="3">
    <source>
        <dbReference type="Proteomes" id="UP000792457"/>
    </source>
</evidence>
<dbReference type="EMBL" id="KZ308753">
    <property type="protein sequence ID" value="KAG8233940.1"/>
    <property type="molecule type" value="Genomic_DNA"/>
</dbReference>
<name>A0A8K0KHU1_LADFU</name>
<keyword evidence="1" id="KW-0812">Transmembrane</keyword>
<evidence type="ECO:0000313" key="2">
    <source>
        <dbReference type="EMBL" id="KAG8233940.1"/>
    </source>
</evidence>
<gene>
    <name evidence="2" type="ORF">J437_LFUL005146</name>
</gene>
<keyword evidence="1" id="KW-1133">Transmembrane helix</keyword>
<proteinExistence type="predicted"/>
<reference evidence="2" key="2">
    <citation type="submission" date="2017-10" db="EMBL/GenBank/DDBJ databases">
        <title>Ladona fulva Genome sequencing and assembly.</title>
        <authorList>
            <person name="Murali S."/>
            <person name="Richards S."/>
            <person name="Bandaranaike D."/>
            <person name="Bellair M."/>
            <person name="Blankenburg K."/>
            <person name="Chao H."/>
            <person name="Dinh H."/>
            <person name="Doddapaneni H."/>
            <person name="Dugan-Rocha S."/>
            <person name="Elkadiri S."/>
            <person name="Gnanaolivu R."/>
            <person name="Hernandez B."/>
            <person name="Skinner E."/>
            <person name="Javaid M."/>
            <person name="Lee S."/>
            <person name="Li M."/>
            <person name="Ming W."/>
            <person name="Munidasa M."/>
            <person name="Muniz J."/>
            <person name="Nguyen L."/>
            <person name="Hughes D."/>
            <person name="Osuji N."/>
            <person name="Pu L.-L."/>
            <person name="Puazo M."/>
            <person name="Qu C."/>
            <person name="Quiroz J."/>
            <person name="Raj R."/>
            <person name="Weissenberger G."/>
            <person name="Xin Y."/>
            <person name="Zou X."/>
            <person name="Han Y."/>
            <person name="Worley K."/>
            <person name="Muzny D."/>
            <person name="Gibbs R."/>
        </authorList>
    </citation>
    <scope>NUCLEOTIDE SEQUENCE</scope>
    <source>
        <strain evidence="2">Sampled in the wild</strain>
    </source>
</reference>
<dbReference type="AlphaFoldDB" id="A0A8K0KHU1"/>
<evidence type="ECO:0000256" key="1">
    <source>
        <dbReference type="SAM" id="Phobius"/>
    </source>
</evidence>
<reference evidence="2" key="1">
    <citation type="submission" date="2013-04" db="EMBL/GenBank/DDBJ databases">
        <authorList>
            <person name="Qu J."/>
            <person name="Murali S.C."/>
            <person name="Bandaranaike D."/>
            <person name="Bellair M."/>
            <person name="Blankenburg K."/>
            <person name="Chao H."/>
            <person name="Dinh H."/>
            <person name="Doddapaneni H."/>
            <person name="Downs B."/>
            <person name="Dugan-Rocha S."/>
            <person name="Elkadiri S."/>
            <person name="Gnanaolivu R.D."/>
            <person name="Hernandez B."/>
            <person name="Javaid M."/>
            <person name="Jayaseelan J.C."/>
            <person name="Lee S."/>
            <person name="Li M."/>
            <person name="Ming W."/>
            <person name="Munidasa M."/>
            <person name="Muniz J."/>
            <person name="Nguyen L."/>
            <person name="Ongeri F."/>
            <person name="Osuji N."/>
            <person name="Pu L.-L."/>
            <person name="Puazo M."/>
            <person name="Qu C."/>
            <person name="Quiroz J."/>
            <person name="Raj R."/>
            <person name="Weissenberger G."/>
            <person name="Xin Y."/>
            <person name="Zou X."/>
            <person name="Han Y."/>
            <person name="Richards S."/>
            <person name="Worley K."/>
            <person name="Muzny D."/>
            <person name="Gibbs R."/>
        </authorList>
    </citation>
    <scope>NUCLEOTIDE SEQUENCE</scope>
    <source>
        <strain evidence="2">Sampled in the wild</strain>
    </source>
</reference>
<protein>
    <submittedName>
        <fullName evidence="2">Uncharacterized protein</fullName>
    </submittedName>
</protein>
<comment type="caution">
    <text evidence="2">The sequence shown here is derived from an EMBL/GenBank/DDBJ whole genome shotgun (WGS) entry which is preliminary data.</text>
</comment>